<dbReference type="InterPro" id="IPR011701">
    <property type="entry name" value="MFS"/>
</dbReference>
<feature type="transmembrane region" description="Helical" evidence="2">
    <location>
        <begin position="301"/>
        <end position="319"/>
    </location>
</feature>
<feature type="transmembrane region" description="Helical" evidence="2">
    <location>
        <begin position="102"/>
        <end position="122"/>
    </location>
</feature>
<feature type="transmembrane region" description="Helical" evidence="2">
    <location>
        <begin position="363"/>
        <end position="381"/>
    </location>
</feature>
<feature type="transmembrane region" description="Helical" evidence="2">
    <location>
        <begin position="235"/>
        <end position="254"/>
    </location>
</feature>
<feature type="transmembrane region" description="Helical" evidence="2">
    <location>
        <begin position="20"/>
        <end position="41"/>
    </location>
</feature>
<evidence type="ECO:0000313" key="4">
    <source>
        <dbReference type="Proteomes" id="UP001500013"/>
    </source>
</evidence>
<evidence type="ECO:0000256" key="1">
    <source>
        <dbReference type="SAM" id="MobiDB-lite"/>
    </source>
</evidence>
<feature type="compositionally biased region" description="Low complexity" evidence="1">
    <location>
        <begin position="416"/>
        <end position="436"/>
    </location>
</feature>
<feature type="transmembrane region" description="Helical" evidence="2">
    <location>
        <begin position="274"/>
        <end position="294"/>
    </location>
</feature>
<proteinExistence type="predicted"/>
<feature type="transmembrane region" description="Helical" evidence="2">
    <location>
        <begin position="47"/>
        <end position="65"/>
    </location>
</feature>
<dbReference type="EMBL" id="BAAAPU010000009">
    <property type="protein sequence ID" value="GAA1986735.1"/>
    <property type="molecule type" value="Genomic_DNA"/>
</dbReference>
<feature type="region of interest" description="Disordered" evidence="1">
    <location>
        <begin position="416"/>
        <end position="450"/>
    </location>
</feature>
<dbReference type="SUPFAM" id="SSF103473">
    <property type="entry name" value="MFS general substrate transporter"/>
    <property type="match status" value="1"/>
</dbReference>
<dbReference type="Proteomes" id="UP001500013">
    <property type="component" value="Unassembled WGS sequence"/>
</dbReference>
<sequence length="450" mass="45951">MNLGAYRPVLADRDTRNALLLGFLIRVPMWAGAVILTLHVVTSLGRSYGEAGLVTAASTVAVAVSGPWRGRLLDRIGLRRTVGPSLVVQVVCWSVAPWVGYLPLVAFAALAGLFVVPTFSILRQVIIRSVPSEQRRTALSLDSSATELSFMAGPAIGVWLATSWQTGWALLVCELTSVAAGFVLWLVNPPLTSGSADASPERGPHDEQGEGARGEAVAAPTVPAGERAPRSVRGLVTVPVAAVLLAAACSTLVLSGTDVSIVAALRSFGATGSIGWVLALWGAGSLVGGLVYGAWHRSLSVFWLLGGLAATTAPVALALGVPSFAVLITVSGFLCAPTITATVEQLSRLVPERFRGEMMGWHGSAMTAGSAVGAPVAGFAIDHGGWPWGFAVVSGLGVLIAATGWLASRRGGRVAASRTAPGPGAAPAAPPVGVAPTDSERGLPAASMGD</sequence>
<accession>A0ABP5DY45</accession>
<dbReference type="Pfam" id="PF07690">
    <property type="entry name" value="MFS_1"/>
    <property type="match status" value="1"/>
</dbReference>
<gene>
    <name evidence="3" type="ORF">GCM10009817_30300</name>
</gene>
<dbReference type="InterPro" id="IPR036259">
    <property type="entry name" value="MFS_trans_sf"/>
</dbReference>
<dbReference type="Gene3D" id="1.20.1250.20">
    <property type="entry name" value="MFS general substrate transporter like domains"/>
    <property type="match status" value="2"/>
</dbReference>
<feature type="transmembrane region" description="Helical" evidence="2">
    <location>
        <begin position="325"/>
        <end position="343"/>
    </location>
</feature>
<dbReference type="PANTHER" id="PTHR23542:SF1">
    <property type="entry name" value="MAJOR FACILITATOR SUPERFAMILY (MFS) PROFILE DOMAIN-CONTAINING PROTEIN"/>
    <property type="match status" value="1"/>
</dbReference>
<keyword evidence="2" id="KW-1133">Transmembrane helix</keyword>
<keyword evidence="2" id="KW-0812">Transmembrane</keyword>
<keyword evidence="2" id="KW-0472">Membrane</keyword>
<feature type="transmembrane region" description="Helical" evidence="2">
    <location>
        <begin position="77"/>
        <end position="96"/>
    </location>
</feature>
<evidence type="ECO:0000313" key="3">
    <source>
        <dbReference type="EMBL" id="GAA1986735.1"/>
    </source>
</evidence>
<comment type="caution">
    <text evidence="3">The sequence shown here is derived from an EMBL/GenBank/DDBJ whole genome shotgun (WGS) entry which is preliminary data.</text>
</comment>
<dbReference type="PANTHER" id="PTHR23542">
    <property type="match status" value="1"/>
</dbReference>
<organism evidence="3 4">
    <name type="scientific">Terrabacter lapilli</name>
    <dbReference type="NCBI Taxonomy" id="436231"/>
    <lineage>
        <taxon>Bacteria</taxon>
        <taxon>Bacillati</taxon>
        <taxon>Actinomycetota</taxon>
        <taxon>Actinomycetes</taxon>
        <taxon>Micrococcales</taxon>
        <taxon>Intrasporangiaceae</taxon>
        <taxon>Terrabacter</taxon>
    </lineage>
</organism>
<feature type="compositionally biased region" description="Basic and acidic residues" evidence="1">
    <location>
        <begin position="199"/>
        <end position="213"/>
    </location>
</feature>
<reference evidence="4" key="1">
    <citation type="journal article" date="2019" name="Int. J. Syst. Evol. Microbiol.">
        <title>The Global Catalogue of Microorganisms (GCM) 10K type strain sequencing project: providing services to taxonomists for standard genome sequencing and annotation.</title>
        <authorList>
            <consortium name="The Broad Institute Genomics Platform"/>
            <consortium name="The Broad Institute Genome Sequencing Center for Infectious Disease"/>
            <person name="Wu L."/>
            <person name="Ma J."/>
        </authorList>
    </citation>
    <scope>NUCLEOTIDE SEQUENCE [LARGE SCALE GENOMIC DNA]</scope>
    <source>
        <strain evidence="4">JCM 15628</strain>
    </source>
</reference>
<evidence type="ECO:0000256" key="2">
    <source>
        <dbReference type="SAM" id="Phobius"/>
    </source>
</evidence>
<dbReference type="RefSeq" id="WP_344064265.1">
    <property type="nucleotide sequence ID" value="NZ_BAAAPU010000009.1"/>
</dbReference>
<keyword evidence="4" id="KW-1185">Reference proteome</keyword>
<feature type="transmembrane region" description="Helical" evidence="2">
    <location>
        <begin position="387"/>
        <end position="408"/>
    </location>
</feature>
<name>A0ABP5DY45_9MICO</name>
<protein>
    <submittedName>
        <fullName evidence="3">MFS transporter</fullName>
    </submittedName>
</protein>
<feature type="region of interest" description="Disordered" evidence="1">
    <location>
        <begin position="194"/>
        <end position="220"/>
    </location>
</feature>